<dbReference type="AlphaFoldDB" id="A0A5E8BME9"/>
<accession>A0A5E8BME9</accession>
<feature type="domain" description="WKF" evidence="2">
    <location>
        <begin position="85"/>
        <end position="145"/>
    </location>
</feature>
<evidence type="ECO:0000259" key="2">
    <source>
        <dbReference type="Pfam" id="PF10180"/>
    </source>
</evidence>
<reference evidence="3 4" key="1">
    <citation type="submission" date="2019-09" db="EMBL/GenBank/DDBJ databases">
        <authorList>
            <person name="Brejova B."/>
        </authorList>
    </citation>
    <scope>NUCLEOTIDE SEQUENCE [LARGE SCALE GENOMIC DNA]</scope>
</reference>
<keyword evidence="4" id="KW-1185">Reference proteome</keyword>
<proteinExistence type="predicted"/>
<gene>
    <name evidence="3" type="ORF">SAPINGB_P003305</name>
</gene>
<sequence length="228" mass="26341">MEAPTVPAWKRLGLRVKETIENDPLSIDSHYTASKPKDTSLSKRKTDELNTSSEAPDELQKKPPKRPKIPKSERKPPPESDQLVYLKSYSLNKKEWKFSKSKQNWILRHIYNQTVIPETYSEYLINYLVGIQGGVTKRIVEDAKRIIEEWNNFMTEEDKVEKNEIQSDLEKNDSKEIEDTKKKETKSESLNYAPPTEASARIAQKIILKLDGNHISLALIDKSSEQEQ</sequence>
<dbReference type="PANTHER" id="PTHR22306">
    <property type="entry name" value="CHROMOSOME 7 OPEN READING FRAME 50"/>
    <property type="match status" value="1"/>
</dbReference>
<dbReference type="GeneID" id="43582123"/>
<evidence type="ECO:0000256" key="1">
    <source>
        <dbReference type="SAM" id="MobiDB-lite"/>
    </source>
</evidence>
<feature type="compositionally biased region" description="Basic and acidic residues" evidence="1">
    <location>
        <begin position="35"/>
        <end position="48"/>
    </location>
</feature>
<feature type="compositionally biased region" description="Basic and acidic residues" evidence="1">
    <location>
        <begin position="159"/>
        <end position="187"/>
    </location>
</feature>
<dbReference type="Proteomes" id="UP000398389">
    <property type="component" value="Unassembled WGS sequence"/>
</dbReference>
<evidence type="ECO:0000313" key="4">
    <source>
        <dbReference type="Proteomes" id="UP000398389"/>
    </source>
</evidence>
<dbReference type="OrthoDB" id="10261563at2759"/>
<feature type="region of interest" description="Disordered" evidence="1">
    <location>
        <begin position="159"/>
        <end position="196"/>
    </location>
</feature>
<dbReference type="RefSeq" id="XP_031853914.1">
    <property type="nucleotide sequence ID" value="XM_031998023.1"/>
</dbReference>
<dbReference type="PANTHER" id="PTHR22306:SF2">
    <property type="entry name" value="CHROMOSOME 7 OPEN READING FRAME 50"/>
    <property type="match status" value="1"/>
</dbReference>
<name>A0A5E8BME9_9ASCO</name>
<dbReference type="InterPro" id="IPR019327">
    <property type="entry name" value="WKF"/>
</dbReference>
<protein>
    <recommendedName>
        <fullName evidence="2">WKF domain-containing protein</fullName>
    </recommendedName>
</protein>
<dbReference type="Pfam" id="PF10180">
    <property type="entry name" value="WKF"/>
    <property type="match status" value="1"/>
</dbReference>
<feature type="region of interest" description="Disordered" evidence="1">
    <location>
        <begin position="23"/>
        <end position="81"/>
    </location>
</feature>
<dbReference type="EMBL" id="CABVLU010000002">
    <property type="protein sequence ID" value="VVT52064.1"/>
    <property type="molecule type" value="Genomic_DNA"/>
</dbReference>
<evidence type="ECO:0000313" key="3">
    <source>
        <dbReference type="EMBL" id="VVT52064.1"/>
    </source>
</evidence>
<organism evidence="3 4">
    <name type="scientific">Magnusiomyces paraingens</name>
    <dbReference type="NCBI Taxonomy" id="2606893"/>
    <lineage>
        <taxon>Eukaryota</taxon>
        <taxon>Fungi</taxon>
        <taxon>Dikarya</taxon>
        <taxon>Ascomycota</taxon>
        <taxon>Saccharomycotina</taxon>
        <taxon>Dipodascomycetes</taxon>
        <taxon>Dipodascales</taxon>
        <taxon>Dipodascaceae</taxon>
        <taxon>Magnusiomyces</taxon>
    </lineage>
</organism>